<proteinExistence type="predicted"/>
<evidence type="ECO:0000313" key="1">
    <source>
        <dbReference type="EMBL" id="QJW95438.1"/>
    </source>
</evidence>
<gene>
    <name evidence="1" type="ORF">FTUN_2987</name>
</gene>
<organism evidence="1 2">
    <name type="scientific">Frigoriglobus tundricola</name>
    <dbReference type="NCBI Taxonomy" id="2774151"/>
    <lineage>
        <taxon>Bacteria</taxon>
        <taxon>Pseudomonadati</taxon>
        <taxon>Planctomycetota</taxon>
        <taxon>Planctomycetia</taxon>
        <taxon>Gemmatales</taxon>
        <taxon>Gemmataceae</taxon>
        <taxon>Frigoriglobus</taxon>
    </lineage>
</organism>
<accession>A0A6M5YND7</accession>
<dbReference type="KEGG" id="ftj:FTUN_2987"/>
<reference evidence="2" key="1">
    <citation type="submission" date="2020-05" db="EMBL/GenBank/DDBJ databases">
        <title>Frigoriglobus tundricola gen. nov., sp. nov., a psychrotolerant cellulolytic planctomycete of the family Gemmataceae with two divergent copies of 16S rRNA gene.</title>
        <authorList>
            <person name="Kulichevskaya I.S."/>
            <person name="Ivanova A.A."/>
            <person name="Naumoff D.G."/>
            <person name="Beletsky A.V."/>
            <person name="Rijpstra W.I.C."/>
            <person name="Sinninghe Damste J.S."/>
            <person name="Mardanov A.V."/>
            <person name="Ravin N.V."/>
            <person name="Dedysh S.N."/>
        </authorList>
    </citation>
    <scope>NUCLEOTIDE SEQUENCE [LARGE SCALE GENOMIC DNA]</scope>
    <source>
        <strain evidence="2">PL17</strain>
    </source>
</reference>
<protein>
    <submittedName>
        <fullName evidence="1">Uncharacterized protein</fullName>
    </submittedName>
</protein>
<sequence>MPSARFYHEREQLALGLDEVIRGCLSADRVPVVNGAAEDVFGEYAIGTFPERHEMRFFLGDLSAFTPRLVNALRGLAADQFPKWSVVPQFDTHVFTITAKAVVFRDRVVRGAVDDRTPAYVEWLAAAREYDAKRYGPIREQLQYLRPRLSDALRAAGGAGLAVAGAFDFYVPHFWGGNPVVWLVVGPALAETGVEVEAGSVLRTSALTASGFVFPEYTRRFGAYTDEPPAGRLVTIEFGRSDQGRLTLKGSDGRLVGPIVVSRIMTQKELGSETT</sequence>
<evidence type="ECO:0000313" key="2">
    <source>
        <dbReference type="Proteomes" id="UP000503447"/>
    </source>
</evidence>
<dbReference type="Proteomes" id="UP000503447">
    <property type="component" value="Chromosome"/>
</dbReference>
<dbReference type="RefSeq" id="WP_171471221.1">
    <property type="nucleotide sequence ID" value="NZ_CP053452.2"/>
</dbReference>
<keyword evidence="2" id="KW-1185">Reference proteome</keyword>
<dbReference type="AlphaFoldDB" id="A0A6M5YND7"/>
<name>A0A6M5YND7_9BACT</name>
<dbReference type="EMBL" id="CP053452">
    <property type="protein sequence ID" value="QJW95438.1"/>
    <property type="molecule type" value="Genomic_DNA"/>
</dbReference>